<dbReference type="Gene3D" id="3.40.50.1010">
    <property type="entry name" value="5'-nuclease"/>
    <property type="match status" value="1"/>
</dbReference>
<evidence type="ECO:0000259" key="1">
    <source>
        <dbReference type="Pfam" id="PF01850"/>
    </source>
</evidence>
<accession>A0A0A6P920</accession>
<evidence type="ECO:0000313" key="2">
    <source>
        <dbReference type="EMBL" id="KHD07233.1"/>
    </source>
</evidence>
<organism evidence="2 3">
    <name type="scientific">Candidatus Thiomargarita nelsonii</name>
    <dbReference type="NCBI Taxonomy" id="1003181"/>
    <lineage>
        <taxon>Bacteria</taxon>
        <taxon>Pseudomonadati</taxon>
        <taxon>Pseudomonadota</taxon>
        <taxon>Gammaproteobacteria</taxon>
        <taxon>Thiotrichales</taxon>
        <taxon>Thiotrichaceae</taxon>
        <taxon>Thiomargarita</taxon>
    </lineage>
</organism>
<comment type="caution">
    <text evidence="2">The sequence shown here is derived from an EMBL/GenBank/DDBJ whole genome shotgun (WGS) entry which is preliminary data.</text>
</comment>
<sequence length="128" mass="14658">MNGKFYFLETNTIIQLLKGNQKLVEILQEAEFIACSVISKLEYLSFPRISENDIELFNAFAKKIEVMELPSSNNELHQQIINLRQEKKLKLPDAIIAGCSIYKNCTLITADKKMMEINGLDVLSYQVI</sequence>
<dbReference type="InterPro" id="IPR002716">
    <property type="entry name" value="PIN_dom"/>
</dbReference>
<dbReference type="Proteomes" id="UP000030428">
    <property type="component" value="Unassembled WGS sequence"/>
</dbReference>
<dbReference type="InterPro" id="IPR029060">
    <property type="entry name" value="PIN-like_dom_sf"/>
</dbReference>
<reference evidence="2 3" key="1">
    <citation type="journal article" date="2016" name="Front. Microbiol.">
        <title>Single-Cell (Meta-)Genomics of a Dimorphic Candidatus Thiomargarita nelsonii Reveals Genomic Plasticity.</title>
        <authorList>
            <person name="Flood B.E."/>
            <person name="Fliss P."/>
            <person name="Jones D.S."/>
            <person name="Dick G.J."/>
            <person name="Jain S."/>
            <person name="Kaster A.K."/>
            <person name="Winkel M."/>
            <person name="Mussmann M."/>
            <person name="Bailey J."/>
        </authorList>
    </citation>
    <scope>NUCLEOTIDE SEQUENCE [LARGE SCALE GENOMIC DNA]</scope>
    <source>
        <strain evidence="2">Hydrate Ridge</strain>
    </source>
</reference>
<protein>
    <recommendedName>
        <fullName evidence="1">PIN domain-containing protein</fullName>
    </recommendedName>
</protein>
<dbReference type="AlphaFoldDB" id="A0A0A6P920"/>
<evidence type="ECO:0000313" key="3">
    <source>
        <dbReference type="Proteomes" id="UP000030428"/>
    </source>
</evidence>
<dbReference type="Pfam" id="PF01850">
    <property type="entry name" value="PIN"/>
    <property type="match status" value="1"/>
</dbReference>
<dbReference type="EMBL" id="JSZA02000093">
    <property type="protein sequence ID" value="KHD07233.1"/>
    <property type="molecule type" value="Genomic_DNA"/>
</dbReference>
<keyword evidence="3" id="KW-1185">Reference proteome</keyword>
<gene>
    <name evidence="2" type="ORF">PN36_21010</name>
</gene>
<feature type="domain" description="PIN" evidence="1">
    <location>
        <begin position="6"/>
        <end position="117"/>
    </location>
</feature>
<dbReference type="SUPFAM" id="SSF88723">
    <property type="entry name" value="PIN domain-like"/>
    <property type="match status" value="1"/>
</dbReference>
<dbReference type="CDD" id="cd18738">
    <property type="entry name" value="PIN_VapC4-5_FitB-like"/>
    <property type="match status" value="1"/>
</dbReference>
<name>A0A0A6P920_9GAMM</name>
<proteinExistence type="predicted"/>